<dbReference type="EMBL" id="JBHRWI010000007">
    <property type="protein sequence ID" value="MFC3509967.1"/>
    <property type="molecule type" value="Genomic_DNA"/>
</dbReference>
<dbReference type="Pfam" id="PF01494">
    <property type="entry name" value="FAD_binding_3"/>
    <property type="match status" value="2"/>
</dbReference>
<reference evidence="7" key="1">
    <citation type="journal article" date="2019" name="Int. J. Syst. Evol. Microbiol.">
        <title>The Global Catalogue of Microorganisms (GCM) 10K type strain sequencing project: providing services to taxonomists for standard genome sequencing and annotation.</title>
        <authorList>
            <consortium name="The Broad Institute Genomics Platform"/>
            <consortium name="The Broad Institute Genome Sequencing Center for Infectious Disease"/>
            <person name="Wu L."/>
            <person name="Ma J."/>
        </authorList>
    </citation>
    <scope>NUCLEOTIDE SEQUENCE [LARGE SCALE GENOMIC DNA]</scope>
    <source>
        <strain evidence="7">CGMCC 4.7682</strain>
    </source>
</reference>
<evidence type="ECO:0000256" key="1">
    <source>
        <dbReference type="ARBA" id="ARBA00022630"/>
    </source>
</evidence>
<evidence type="ECO:0000256" key="4">
    <source>
        <dbReference type="ARBA" id="ARBA00023033"/>
    </source>
</evidence>
<dbReference type="Gene3D" id="3.50.50.60">
    <property type="entry name" value="FAD/NAD(P)-binding domain"/>
    <property type="match status" value="1"/>
</dbReference>
<evidence type="ECO:0000256" key="3">
    <source>
        <dbReference type="ARBA" id="ARBA00023002"/>
    </source>
</evidence>
<feature type="domain" description="FAD-binding" evidence="5">
    <location>
        <begin position="5"/>
        <end position="158"/>
    </location>
</feature>
<keyword evidence="4" id="KW-0503">Monooxygenase</keyword>
<dbReference type="Proteomes" id="UP001595764">
    <property type="component" value="Unassembled WGS sequence"/>
</dbReference>
<comment type="caution">
    <text evidence="6">The sequence shown here is derived from an EMBL/GenBank/DDBJ whole genome shotgun (WGS) entry which is preliminary data.</text>
</comment>
<dbReference type="PRINTS" id="PR00420">
    <property type="entry name" value="RNGMNOXGNASE"/>
</dbReference>
<evidence type="ECO:0000313" key="6">
    <source>
        <dbReference type="EMBL" id="MFC3509967.1"/>
    </source>
</evidence>
<evidence type="ECO:0000313" key="7">
    <source>
        <dbReference type="Proteomes" id="UP001595764"/>
    </source>
</evidence>
<protein>
    <submittedName>
        <fullName evidence="6">FAD-dependent oxidoreductase</fullName>
    </submittedName>
</protein>
<dbReference type="InterPro" id="IPR002938">
    <property type="entry name" value="FAD-bd"/>
</dbReference>
<name>A0ABV7Q9L9_9PSEU</name>
<proteinExistence type="predicted"/>
<sequence>MPGKLRVLIIGAGVGGLALAQGLRRAGVAVTVCERDTSAVGRLQGYRLRIDSNGLDALDRLLPARLSQAVWDASSTPSRTSFLNGTQPAEPVERNVSINRLTLREILLHGLEDVVEFGRECTGCHVDDTVTATFADGSTASADVLVAADGVNSVLRRQYLPHARVVDTGIRIMYGRFPLTRETAELIPDEWFGIYSGLVGPDNQHVGIAPVHARRPAPLPGLTDTSDYVMCLLAARTELLPYSDDELRAATGRQLRNMTVSLTRKWNPKASELLSLADPETLFPIFMRTSVPIEPWPTTPVTLLGDAIHAMSPAVGVGANTALRDAELLAAKLAEAGTDPLPALREYETAMIGYGFDAVRTSAKFGAMRMGQPELPAARLIFRAPRAVPG</sequence>
<keyword evidence="1" id="KW-0285">Flavoprotein</keyword>
<evidence type="ECO:0000256" key="2">
    <source>
        <dbReference type="ARBA" id="ARBA00022827"/>
    </source>
</evidence>
<gene>
    <name evidence="6" type="ORF">ACFORO_07305</name>
</gene>
<dbReference type="InterPro" id="IPR036188">
    <property type="entry name" value="FAD/NAD-bd_sf"/>
</dbReference>
<keyword evidence="3" id="KW-0560">Oxidoreductase</keyword>
<feature type="domain" description="FAD-binding" evidence="5">
    <location>
        <begin position="294"/>
        <end position="336"/>
    </location>
</feature>
<dbReference type="SUPFAM" id="SSF51905">
    <property type="entry name" value="FAD/NAD(P)-binding domain"/>
    <property type="match status" value="1"/>
</dbReference>
<evidence type="ECO:0000259" key="5">
    <source>
        <dbReference type="Pfam" id="PF01494"/>
    </source>
</evidence>
<dbReference type="PANTHER" id="PTHR47178">
    <property type="entry name" value="MONOOXYGENASE, FAD-BINDING"/>
    <property type="match status" value="1"/>
</dbReference>
<dbReference type="PANTHER" id="PTHR47178:SF5">
    <property type="entry name" value="FAD-BINDING DOMAIN-CONTAINING PROTEIN"/>
    <property type="match status" value="1"/>
</dbReference>
<dbReference type="RefSeq" id="WP_377870583.1">
    <property type="nucleotide sequence ID" value="NZ_JBHMAY010000022.1"/>
</dbReference>
<accession>A0ABV7Q9L9</accession>
<keyword evidence="7" id="KW-1185">Reference proteome</keyword>
<keyword evidence="2" id="KW-0274">FAD</keyword>
<organism evidence="6 7">
    <name type="scientific">Amycolatopsis halotolerans</name>
    <dbReference type="NCBI Taxonomy" id="330083"/>
    <lineage>
        <taxon>Bacteria</taxon>
        <taxon>Bacillati</taxon>
        <taxon>Actinomycetota</taxon>
        <taxon>Actinomycetes</taxon>
        <taxon>Pseudonocardiales</taxon>
        <taxon>Pseudonocardiaceae</taxon>
        <taxon>Amycolatopsis</taxon>
    </lineage>
</organism>